<dbReference type="SUPFAM" id="SSF56112">
    <property type="entry name" value="Protein kinase-like (PK-like)"/>
    <property type="match status" value="1"/>
</dbReference>
<dbReference type="Pfam" id="PF04655">
    <property type="entry name" value="APH_6_hur"/>
    <property type="match status" value="1"/>
</dbReference>
<gene>
    <name evidence="1" type="ORF">GCM10022236_52040</name>
</gene>
<dbReference type="EMBL" id="BAABAB010000056">
    <property type="protein sequence ID" value="GAA3643003.1"/>
    <property type="molecule type" value="Genomic_DNA"/>
</dbReference>
<evidence type="ECO:0000313" key="1">
    <source>
        <dbReference type="EMBL" id="GAA3643003.1"/>
    </source>
</evidence>
<keyword evidence="2" id="KW-1185">Reference proteome</keyword>
<dbReference type="RefSeq" id="WP_344810039.1">
    <property type="nucleotide sequence ID" value="NZ_BAABAB010000056.1"/>
</dbReference>
<accession>A0ABP7AYC6</accession>
<organism evidence="1 2">
    <name type="scientific">Microlunatus ginsengisoli</name>
    <dbReference type="NCBI Taxonomy" id="363863"/>
    <lineage>
        <taxon>Bacteria</taxon>
        <taxon>Bacillati</taxon>
        <taxon>Actinomycetota</taxon>
        <taxon>Actinomycetes</taxon>
        <taxon>Propionibacteriales</taxon>
        <taxon>Propionibacteriaceae</taxon>
        <taxon>Microlunatus</taxon>
    </lineage>
</organism>
<dbReference type="InterPro" id="IPR006748">
    <property type="entry name" value="NH2Glyco/OHUrea_AB-resist_kin"/>
</dbReference>
<evidence type="ECO:0000313" key="2">
    <source>
        <dbReference type="Proteomes" id="UP001501490"/>
    </source>
</evidence>
<dbReference type="Proteomes" id="UP001501490">
    <property type="component" value="Unassembled WGS sequence"/>
</dbReference>
<name>A0ABP7AYC6_9ACTN</name>
<reference evidence="2" key="1">
    <citation type="journal article" date="2019" name="Int. J. Syst. Evol. Microbiol.">
        <title>The Global Catalogue of Microorganisms (GCM) 10K type strain sequencing project: providing services to taxonomists for standard genome sequencing and annotation.</title>
        <authorList>
            <consortium name="The Broad Institute Genomics Platform"/>
            <consortium name="The Broad Institute Genome Sequencing Center for Infectious Disease"/>
            <person name="Wu L."/>
            <person name="Ma J."/>
        </authorList>
    </citation>
    <scope>NUCLEOTIDE SEQUENCE [LARGE SCALE GENOMIC DNA]</scope>
    <source>
        <strain evidence="2">JCM 16929</strain>
    </source>
</reference>
<proteinExistence type="predicted"/>
<comment type="caution">
    <text evidence="1">The sequence shown here is derived from an EMBL/GenBank/DDBJ whole genome shotgun (WGS) entry which is preliminary data.</text>
</comment>
<dbReference type="InterPro" id="IPR011009">
    <property type="entry name" value="Kinase-like_dom_sf"/>
</dbReference>
<sequence length="297" mass="32260">MILDVPDEVRNKVIADGNATWLDELPSVVESLAGDWSLTIGDTLRGGHAALVVDATLADETAAVLKVGVPGTRRDLTFEATALRLADGAGSARLLRDDLDRSALLLERLGPAMYDVVPDPATRHDLLCDVAARFWRPVSPLVDLPTGADRAGEYCDLLPRLWEETGRACSEATVDDALVCARRRRRAHNERHAVLVHGDVHDLNALRAADGTFKLVDPGGLRAERAYDLGTIIRCNPDSGDDLRARAERLAARTGVDATAIWEWGTIHRVVGGLYSRKIGFQPFGDLLLAQADHLTQ</sequence>
<protein>
    <submittedName>
        <fullName evidence="1">Streptomycin 6-kinase</fullName>
    </submittedName>
</protein>